<dbReference type="AlphaFoldDB" id="A0A226DB73"/>
<organism evidence="1 2">
    <name type="scientific">Folsomia candida</name>
    <name type="common">Springtail</name>
    <dbReference type="NCBI Taxonomy" id="158441"/>
    <lineage>
        <taxon>Eukaryota</taxon>
        <taxon>Metazoa</taxon>
        <taxon>Ecdysozoa</taxon>
        <taxon>Arthropoda</taxon>
        <taxon>Hexapoda</taxon>
        <taxon>Collembola</taxon>
        <taxon>Entomobryomorpha</taxon>
        <taxon>Isotomoidea</taxon>
        <taxon>Isotomidae</taxon>
        <taxon>Proisotominae</taxon>
        <taxon>Folsomia</taxon>
    </lineage>
</organism>
<accession>A0A226DB73</accession>
<evidence type="ECO:0000313" key="1">
    <source>
        <dbReference type="EMBL" id="OXA42459.1"/>
    </source>
</evidence>
<sequence>MQTTAEQLKSLQFIRGSDQIAKFRATKKLSSYKKRFNWRGMPSKIMKNNTIDTNVTLNKNPVPKCQANTLTYFVELGFARDEIKLAVSIYTRNPVHCVSKNSEFQNFEEELLASNLKTTISTFTQKYAYIQNKTDQFEQDFLTVLGIIRRDREILNQWIHSAQFLLEKLENSENIGDIKLWKGHVGISLHDKKFRVKKADLTEAKLFEVIRVFEVFKNQNSFRNKNSRKYLLDFLSKENLGILGKTLPLLIEKTKQIDKYCTNMVNELDDVEVLIRGWRVRIVGLDADFRRMLETLKSKNLTFEEDREKCSISEYKALNGGQSGKKDLQRFEFMMRDEF</sequence>
<dbReference type="Proteomes" id="UP000198287">
    <property type="component" value="Unassembled WGS sequence"/>
</dbReference>
<reference evidence="1 2" key="1">
    <citation type="submission" date="2015-12" db="EMBL/GenBank/DDBJ databases">
        <title>The genome of Folsomia candida.</title>
        <authorList>
            <person name="Faddeeva A."/>
            <person name="Derks M.F."/>
            <person name="Anvar Y."/>
            <person name="Smit S."/>
            <person name="Van Straalen N."/>
            <person name="Roelofs D."/>
        </authorList>
    </citation>
    <scope>NUCLEOTIDE SEQUENCE [LARGE SCALE GENOMIC DNA]</scope>
    <source>
        <strain evidence="1 2">VU population</strain>
        <tissue evidence="1">Whole body</tissue>
    </source>
</reference>
<evidence type="ECO:0000313" key="2">
    <source>
        <dbReference type="Proteomes" id="UP000198287"/>
    </source>
</evidence>
<proteinExistence type="predicted"/>
<name>A0A226DB73_FOLCA</name>
<comment type="caution">
    <text evidence="1">The sequence shown here is derived from an EMBL/GenBank/DDBJ whole genome shotgun (WGS) entry which is preliminary data.</text>
</comment>
<protein>
    <submittedName>
        <fullName evidence="1">Uncharacterized protein</fullName>
    </submittedName>
</protein>
<keyword evidence="2" id="KW-1185">Reference proteome</keyword>
<dbReference type="EMBL" id="LNIX01000026">
    <property type="protein sequence ID" value="OXA42459.1"/>
    <property type="molecule type" value="Genomic_DNA"/>
</dbReference>
<gene>
    <name evidence="1" type="ORF">Fcan01_22845</name>
</gene>